<feature type="domain" description="Piwi" evidence="1">
    <location>
        <begin position="7"/>
        <end position="42"/>
    </location>
</feature>
<reference evidence="2 3" key="1">
    <citation type="journal article" date="2019" name="G3 (Bethesda)">
        <title>Sequencing of a Wild Apple (Malus baccata) Genome Unravels the Differences Between Cultivated and Wild Apple Species Regarding Disease Resistance and Cold Tolerance.</title>
        <authorList>
            <person name="Chen X."/>
        </authorList>
    </citation>
    <scope>NUCLEOTIDE SEQUENCE [LARGE SCALE GENOMIC DNA]</scope>
    <source>
        <strain evidence="3">cv. Shandingzi</strain>
        <tissue evidence="2">Leaves</tissue>
    </source>
</reference>
<sequence>MFPIDHQKTDKSGNIHPGTVVDTQICHPTEFDFYLNSHAGIQVSKVHSLIPPAYYAHLAALRAQHYVGDEYSDGDSTTGPTAGVAGCARFRDLPDIKENVKEVMFYC</sequence>
<dbReference type="Pfam" id="PF02171">
    <property type="entry name" value="Piwi"/>
    <property type="match status" value="1"/>
</dbReference>
<dbReference type="InterPro" id="IPR012337">
    <property type="entry name" value="RNaseH-like_sf"/>
</dbReference>
<dbReference type="Proteomes" id="UP000315295">
    <property type="component" value="Unassembled WGS sequence"/>
</dbReference>
<name>A0A540N096_MALBA</name>
<dbReference type="AlphaFoldDB" id="A0A540N096"/>
<dbReference type="STRING" id="106549.A0A540N096"/>
<dbReference type="SUPFAM" id="SSF53098">
    <property type="entry name" value="Ribonuclease H-like"/>
    <property type="match status" value="1"/>
</dbReference>
<gene>
    <name evidence="2" type="ORF">C1H46_010351</name>
</gene>
<organism evidence="2 3">
    <name type="scientific">Malus baccata</name>
    <name type="common">Siberian crab apple</name>
    <name type="synonym">Pyrus baccata</name>
    <dbReference type="NCBI Taxonomy" id="106549"/>
    <lineage>
        <taxon>Eukaryota</taxon>
        <taxon>Viridiplantae</taxon>
        <taxon>Streptophyta</taxon>
        <taxon>Embryophyta</taxon>
        <taxon>Tracheophyta</taxon>
        <taxon>Spermatophyta</taxon>
        <taxon>Magnoliopsida</taxon>
        <taxon>eudicotyledons</taxon>
        <taxon>Gunneridae</taxon>
        <taxon>Pentapetalae</taxon>
        <taxon>rosids</taxon>
        <taxon>fabids</taxon>
        <taxon>Rosales</taxon>
        <taxon>Rosaceae</taxon>
        <taxon>Amygdaloideae</taxon>
        <taxon>Maleae</taxon>
        <taxon>Malus</taxon>
    </lineage>
</organism>
<dbReference type="PANTHER" id="PTHR22891">
    <property type="entry name" value="EUKARYOTIC TRANSLATION INITIATION FACTOR 2C"/>
    <property type="match status" value="1"/>
</dbReference>
<dbReference type="InterPro" id="IPR036397">
    <property type="entry name" value="RNaseH_sf"/>
</dbReference>
<keyword evidence="3" id="KW-1185">Reference proteome</keyword>
<accession>A0A540N096</accession>
<protein>
    <recommendedName>
        <fullName evidence="1">Piwi domain-containing protein</fullName>
    </recommendedName>
</protein>
<evidence type="ECO:0000313" key="3">
    <source>
        <dbReference type="Proteomes" id="UP000315295"/>
    </source>
</evidence>
<comment type="caution">
    <text evidence="2">The sequence shown here is derived from an EMBL/GenBank/DDBJ whole genome shotgun (WGS) entry which is preliminary data.</text>
</comment>
<dbReference type="Gene3D" id="3.30.420.10">
    <property type="entry name" value="Ribonuclease H-like superfamily/Ribonuclease H"/>
    <property type="match status" value="2"/>
</dbReference>
<proteinExistence type="predicted"/>
<dbReference type="EMBL" id="VIEB01000147">
    <property type="protein sequence ID" value="TQE03980.1"/>
    <property type="molecule type" value="Genomic_DNA"/>
</dbReference>
<evidence type="ECO:0000313" key="2">
    <source>
        <dbReference type="EMBL" id="TQE03980.1"/>
    </source>
</evidence>
<dbReference type="GO" id="GO:0003676">
    <property type="term" value="F:nucleic acid binding"/>
    <property type="evidence" value="ECO:0007669"/>
    <property type="project" value="InterPro"/>
</dbReference>
<evidence type="ECO:0000259" key="1">
    <source>
        <dbReference type="Pfam" id="PF02171"/>
    </source>
</evidence>
<dbReference type="InterPro" id="IPR003165">
    <property type="entry name" value="Piwi"/>
</dbReference>